<name>W8KHS5_9GAMM</name>
<dbReference type="OrthoDB" id="9811593at2"/>
<dbReference type="KEGG" id="hhc:M911_09520"/>
<evidence type="ECO:0008006" key="3">
    <source>
        <dbReference type="Google" id="ProtNLM"/>
    </source>
</evidence>
<dbReference type="EMBL" id="CP007268">
    <property type="protein sequence ID" value="AHK79344.1"/>
    <property type="molecule type" value="Genomic_DNA"/>
</dbReference>
<dbReference type="RefSeq" id="WP_025281800.1">
    <property type="nucleotide sequence ID" value="NZ_CP007268.1"/>
</dbReference>
<evidence type="ECO:0000313" key="2">
    <source>
        <dbReference type="Proteomes" id="UP000019442"/>
    </source>
</evidence>
<dbReference type="CDD" id="cd10441">
    <property type="entry name" value="GIY-YIG_COG1833"/>
    <property type="match status" value="1"/>
</dbReference>
<sequence length="143" mass="16512">MSLPTTYQLYIHLRRPCRIQAGRLPTHRLPAGWYIYTGSARQHLDARIERHLRRQKTRRWHIDWLLTRADARVVHVTLHHEAECALNARMGGDSLIPGFGASDCRAGCISHLRYLGEQVPHPVPPSQLTQRNAGLKAFRRARR</sequence>
<dbReference type="PANTHER" id="PTHR37460">
    <property type="entry name" value="ENDONUCLEASE III"/>
    <property type="match status" value="1"/>
</dbReference>
<protein>
    <recommendedName>
        <fullName evidence="3">Endonuclease III</fullName>
    </recommendedName>
</protein>
<gene>
    <name evidence="1" type="ORF">M911_09520</name>
</gene>
<dbReference type="Proteomes" id="UP000019442">
    <property type="component" value="Chromosome"/>
</dbReference>
<proteinExistence type="predicted"/>
<reference evidence="2" key="2">
    <citation type="submission" date="2014-02" db="EMBL/GenBank/DDBJ databases">
        <title>Draft Genome Sequence of extremely halophilic bacteria Halorhodospira halochloris.</title>
        <authorList>
            <person name="Singh K.S."/>
        </authorList>
    </citation>
    <scope>NUCLEOTIDE SEQUENCE [LARGE SCALE GENOMIC DNA]</scope>
    <source>
        <strain evidence="2">A</strain>
    </source>
</reference>
<dbReference type="HOGENOM" id="CLU_115699_0_0_6"/>
<reference evidence="1 2" key="1">
    <citation type="journal article" date="2014" name="J Genomics">
        <title>Draft Genome Sequence of the Extremely Halophilic Phototrophic Purple Sulfur Bacterium Halorhodospira halochloris.</title>
        <authorList>
            <person name="Singh K.S."/>
            <person name="Kirksey J."/>
            <person name="Hoff W.D."/>
            <person name="Deole R."/>
        </authorList>
    </citation>
    <scope>NUCLEOTIDE SEQUENCE [LARGE SCALE GENOMIC DNA]</scope>
    <source>
        <strain evidence="1 2">A</strain>
    </source>
</reference>
<dbReference type="PANTHER" id="PTHR37460:SF1">
    <property type="entry name" value="ENDONUCLEASE III"/>
    <property type="match status" value="1"/>
</dbReference>
<keyword evidence="2" id="KW-1185">Reference proteome</keyword>
<evidence type="ECO:0000313" key="1">
    <source>
        <dbReference type="EMBL" id="AHK79344.1"/>
    </source>
</evidence>
<dbReference type="PATRIC" id="fig|1354791.3.peg.2352"/>
<dbReference type="AlphaFoldDB" id="W8KHS5"/>
<dbReference type="InterPro" id="IPR002837">
    <property type="entry name" value="DUF123"/>
</dbReference>
<dbReference type="Pfam" id="PF01986">
    <property type="entry name" value="DUF123"/>
    <property type="match status" value="1"/>
</dbReference>
<organism evidence="1 2">
    <name type="scientific">Ectothiorhodospira haloalkaliphila</name>
    <dbReference type="NCBI Taxonomy" id="421628"/>
    <lineage>
        <taxon>Bacteria</taxon>
        <taxon>Pseudomonadati</taxon>
        <taxon>Pseudomonadota</taxon>
        <taxon>Gammaproteobacteria</taxon>
        <taxon>Chromatiales</taxon>
        <taxon>Ectothiorhodospiraceae</taxon>
        <taxon>Ectothiorhodospira</taxon>
    </lineage>
</organism>
<accession>W8KHS5</accession>